<dbReference type="EMBL" id="FLRD01000066">
    <property type="protein sequence ID" value="SBT34122.1"/>
    <property type="molecule type" value="Genomic_DNA"/>
</dbReference>
<accession>A0A1A8YR70</accession>
<sequence length="654" mass="76759">MDNETFNLKKDDLLNREEAIKNMCVPVYQKDTVDLKENKEKRQLFQDSINHTDKNIFAREESAYTQFSVLNSSNKGEKVNKMCTSKNGFVQTGQVVDAGELILQRDSFPSEHSSESEPTHGEDNTAEEYADEVDIHLNGDKKWGNKRGKKKKKGVNLNYIVHYNRYQPTRIPTFKKNNIPMVKKNKIKNQYINCNFSKNHSEQILKLNLNLGVQFSKLFYIYNPLALWIKDLNIFNFILINKKKNILVSDDNIIQKAIQNIKLKISDYLNIPIEEFNPELHIDENTFDCFYLYDNLAHDVYGSIEQIRKEMEVETGLSKGHKLEQEKRRNSTLERSNSEHTQELKYADQTYFYQCIDGQCIFLDPFILKLLFFECDNDMNRMPKFLCNRQITYIESFELDEKTRNRYPILSHLPLGVNVLFISVNLDDILSEKTKKHFEKEITERRKKHMTTLRKKVSEEKYFKLLAEEEIDRKEKQYWNLPSNTISIQNDSIGMSSNSLRISNHVKGEKYFHGELYNDATMKFGSSPLVEELENATNLDDVKYKDKMNEHVQRDDCRCINPNWKKKNAKKNNAKSSNDETFEKNVKWVDETDNGVKMPKSTFLEIAKRKCDVNDIKLDEFKKKEEKFSIGTGPVSINLMDLISKKTPKKKKKK</sequence>
<feature type="compositionally biased region" description="Basic and acidic residues" evidence="3">
    <location>
        <begin position="108"/>
        <end position="123"/>
    </location>
</feature>
<dbReference type="GO" id="GO:0045944">
    <property type="term" value="P:positive regulation of transcription by RNA polymerase II"/>
    <property type="evidence" value="ECO:0007669"/>
    <property type="project" value="TreeGrafter"/>
</dbReference>
<evidence type="ECO:0000313" key="5">
    <source>
        <dbReference type="Proteomes" id="UP000078555"/>
    </source>
</evidence>
<evidence type="ECO:0000256" key="1">
    <source>
        <dbReference type="ARBA" id="ARBA00004496"/>
    </source>
</evidence>
<comment type="subcellular location">
    <subcellularLocation>
        <location evidence="1">Cytoplasm</location>
    </subcellularLocation>
</comment>
<name>A0A1A8YR70_PLAOA</name>
<feature type="region of interest" description="Disordered" evidence="3">
    <location>
        <begin position="108"/>
        <end position="127"/>
    </location>
</feature>
<feature type="region of interest" description="Disordered" evidence="3">
    <location>
        <begin position="318"/>
        <end position="340"/>
    </location>
</feature>
<dbReference type="Proteomes" id="UP000078555">
    <property type="component" value="Unassembled WGS sequence"/>
</dbReference>
<keyword evidence="5" id="KW-1185">Reference proteome</keyword>
<dbReference type="GO" id="GO:0000976">
    <property type="term" value="F:transcription cis-regulatory region binding"/>
    <property type="evidence" value="ECO:0007669"/>
    <property type="project" value="TreeGrafter"/>
</dbReference>
<organism evidence="4 5">
    <name type="scientific">Plasmodium ovale wallikeri</name>
    <dbReference type="NCBI Taxonomy" id="864142"/>
    <lineage>
        <taxon>Eukaryota</taxon>
        <taxon>Sar</taxon>
        <taxon>Alveolata</taxon>
        <taxon>Apicomplexa</taxon>
        <taxon>Aconoidasida</taxon>
        <taxon>Haemosporida</taxon>
        <taxon>Plasmodiidae</taxon>
        <taxon>Plasmodium</taxon>
        <taxon>Plasmodium (Plasmodium)</taxon>
    </lineage>
</organism>
<evidence type="ECO:0000256" key="2">
    <source>
        <dbReference type="ARBA" id="ARBA00022490"/>
    </source>
</evidence>
<dbReference type="PANTHER" id="PTHR12983">
    <property type="entry name" value="RING FINGER 10 FAMILY MEMBER"/>
    <property type="match status" value="1"/>
</dbReference>
<protein>
    <submittedName>
        <fullName evidence="4">Uncharacterized protein</fullName>
    </submittedName>
</protein>
<keyword evidence="2" id="KW-0963">Cytoplasm</keyword>
<dbReference type="InterPro" id="IPR039739">
    <property type="entry name" value="MAG2/RNF10"/>
</dbReference>
<evidence type="ECO:0000256" key="3">
    <source>
        <dbReference type="SAM" id="MobiDB-lite"/>
    </source>
</evidence>
<proteinExistence type="predicted"/>
<dbReference type="AlphaFoldDB" id="A0A1A8YR70"/>
<evidence type="ECO:0000313" key="4">
    <source>
        <dbReference type="EMBL" id="SBT34122.1"/>
    </source>
</evidence>
<gene>
    <name evidence="4" type="ORF">POVWA1_020530</name>
</gene>
<reference evidence="5" key="1">
    <citation type="submission" date="2016-05" db="EMBL/GenBank/DDBJ databases">
        <authorList>
            <person name="Naeem Raeece"/>
        </authorList>
    </citation>
    <scope>NUCLEOTIDE SEQUENCE [LARGE SCALE GENOMIC DNA]</scope>
</reference>
<dbReference type="GO" id="GO:0005737">
    <property type="term" value="C:cytoplasm"/>
    <property type="evidence" value="ECO:0007669"/>
    <property type="project" value="UniProtKB-SubCell"/>
</dbReference>
<feature type="compositionally biased region" description="Basic and acidic residues" evidence="3">
    <location>
        <begin position="321"/>
        <end position="340"/>
    </location>
</feature>
<dbReference type="PANTHER" id="PTHR12983:SF9">
    <property type="entry name" value="E3 UBIQUITIN-PROTEIN LIGASE RNF10"/>
    <property type="match status" value="1"/>
</dbReference>